<feature type="region of interest" description="Disordered" evidence="1">
    <location>
        <begin position="27"/>
        <end position="249"/>
    </location>
</feature>
<evidence type="ECO:0000313" key="2">
    <source>
        <dbReference type="EMBL" id="KAJ1215029.1"/>
    </source>
</evidence>
<dbReference type="EMBL" id="JANPWB010000001">
    <property type="protein sequence ID" value="KAJ1215029.1"/>
    <property type="molecule type" value="Genomic_DNA"/>
</dbReference>
<feature type="compositionally biased region" description="Low complexity" evidence="1">
    <location>
        <begin position="156"/>
        <end position="173"/>
    </location>
</feature>
<keyword evidence="3" id="KW-1185">Reference proteome</keyword>
<comment type="caution">
    <text evidence="2">The sequence shown here is derived from an EMBL/GenBank/DDBJ whole genome shotgun (WGS) entry which is preliminary data.</text>
</comment>
<reference evidence="2" key="1">
    <citation type="journal article" date="2022" name="bioRxiv">
        <title>Sequencing and chromosome-scale assembly of the giantPleurodeles waltlgenome.</title>
        <authorList>
            <person name="Brown T."/>
            <person name="Elewa A."/>
            <person name="Iarovenko S."/>
            <person name="Subramanian E."/>
            <person name="Araus A.J."/>
            <person name="Petzold A."/>
            <person name="Susuki M."/>
            <person name="Suzuki K.-i.T."/>
            <person name="Hayashi T."/>
            <person name="Toyoda A."/>
            <person name="Oliveira C."/>
            <person name="Osipova E."/>
            <person name="Leigh N.D."/>
            <person name="Simon A."/>
            <person name="Yun M.H."/>
        </authorList>
    </citation>
    <scope>NUCLEOTIDE SEQUENCE</scope>
    <source>
        <strain evidence="2">20211129_DDA</strain>
        <tissue evidence="2">Liver</tissue>
    </source>
</reference>
<sequence length="249" mass="25733">MGPSQSGGGGRRRISAQFVSGYQSLASAQIRQAGRASTGRPPPGAQRVCADAPSGPSFDYCWPGRQETHRPSPDGSSPRCHVQQERGRRAPVPRCSSGPQSPPRGTSDRAPGRSGLSVHSARPDGGASEEYRSNSGPAARGLGWDAKEGGEKVQHPQTAGAAPDDADPRPQSDLWRAVTTARLSSEGPGARPQLSSAILGPSGPGLAARKSRAEKPINPTEGAAAPLQRGHRDQEGHPMGLDGVSVRGG</sequence>
<proteinExistence type="predicted"/>
<evidence type="ECO:0000313" key="3">
    <source>
        <dbReference type="Proteomes" id="UP001066276"/>
    </source>
</evidence>
<name>A0AAV7WLT5_PLEWA</name>
<protein>
    <submittedName>
        <fullName evidence="2">Uncharacterized protein</fullName>
    </submittedName>
</protein>
<gene>
    <name evidence="2" type="ORF">NDU88_002639</name>
</gene>
<evidence type="ECO:0000256" key="1">
    <source>
        <dbReference type="SAM" id="MobiDB-lite"/>
    </source>
</evidence>
<organism evidence="2 3">
    <name type="scientific">Pleurodeles waltl</name>
    <name type="common">Iberian ribbed newt</name>
    <dbReference type="NCBI Taxonomy" id="8319"/>
    <lineage>
        <taxon>Eukaryota</taxon>
        <taxon>Metazoa</taxon>
        <taxon>Chordata</taxon>
        <taxon>Craniata</taxon>
        <taxon>Vertebrata</taxon>
        <taxon>Euteleostomi</taxon>
        <taxon>Amphibia</taxon>
        <taxon>Batrachia</taxon>
        <taxon>Caudata</taxon>
        <taxon>Salamandroidea</taxon>
        <taxon>Salamandridae</taxon>
        <taxon>Pleurodelinae</taxon>
        <taxon>Pleurodeles</taxon>
    </lineage>
</organism>
<dbReference type="AlphaFoldDB" id="A0AAV7WLT5"/>
<accession>A0AAV7WLT5</accession>
<dbReference type="Proteomes" id="UP001066276">
    <property type="component" value="Chromosome 1_1"/>
</dbReference>
<feature type="compositionally biased region" description="Basic and acidic residues" evidence="1">
    <location>
        <begin position="145"/>
        <end position="154"/>
    </location>
</feature>